<dbReference type="SUPFAM" id="SSF50952">
    <property type="entry name" value="Soluble quinoprotein glucose dehydrogenase"/>
    <property type="match status" value="1"/>
</dbReference>
<dbReference type="PANTHER" id="PTHR33546">
    <property type="entry name" value="LARGE, MULTIFUNCTIONAL SECRETED PROTEIN-RELATED"/>
    <property type="match status" value="1"/>
</dbReference>
<keyword evidence="2 4" id="KW-0479">Metal-binding</keyword>
<dbReference type="Gene3D" id="1.25.10.10">
    <property type="entry name" value="Leucine-rich Repeat Variant"/>
    <property type="match status" value="1"/>
</dbReference>
<evidence type="ECO:0000256" key="4">
    <source>
        <dbReference type="PROSITE-ProRule" id="PRU00433"/>
    </source>
</evidence>
<dbReference type="PROSITE" id="PS51007">
    <property type="entry name" value="CYTC"/>
    <property type="match status" value="1"/>
</dbReference>
<dbReference type="InterPro" id="IPR011989">
    <property type="entry name" value="ARM-like"/>
</dbReference>
<dbReference type="InterPro" id="IPR009056">
    <property type="entry name" value="Cyt_c-like_dom"/>
</dbReference>
<evidence type="ECO:0000256" key="1">
    <source>
        <dbReference type="ARBA" id="ARBA00022617"/>
    </source>
</evidence>
<accession>A0ABV0BS70</accession>
<name>A0ABV0BS70_9SPHI</name>
<dbReference type="Gene3D" id="1.10.760.10">
    <property type="entry name" value="Cytochrome c-like domain"/>
    <property type="match status" value="1"/>
</dbReference>
<proteinExistence type="predicted"/>
<evidence type="ECO:0000313" key="6">
    <source>
        <dbReference type="EMBL" id="MEN5376434.1"/>
    </source>
</evidence>
<dbReference type="InterPro" id="IPR016024">
    <property type="entry name" value="ARM-type_fold"/>
</dbReference>
<sequence>MKRKLNLLFLFPILLGFTNNIEKPVHQKVKNENVHYSTTATLHAQDSLKTLSGAPADLIMTSFTAADLTPSPACLAVAPTGEVYVGVDMIGSLGKDMGKGFIRRFVDTDNDGKMDKHTDFARVDNPRGIFVLGDQVFVLHTTFDASTGKATGMDLVVFEDKNQDGVADGVAKPLIVGLSNTKYIQERGTDHATNGIRMGIDGWMYIAVGDFGFHNATGTDGKKLTMLGGGILRVRPDGKEMEIYTHGLRNIYDVAIDPYMNIFTRDNTNDGGGWDIRFSHQIQSGEYGYPLLFQNFTEEIIPALAMLGGGSGTGSLYMDEDTWPEKYNKVPMMADWGRSFLYMHHVTPDGPSFTQKEEEFIQLPQITDLDVDGSGRLYLAAWDGAGYSGNPDKGYVARVVPKGWTYKAFPNTKKASIGELTNLLKSGSATTRLYASQELVSRSSDEATAAAISIAKDKSLGLSARVAAIYTYAQLAKEKAIPVLVELTKEDQIREFALRALTDRMGSLEQVPIDPFIDGLKDASVRVQTASMVGLGRLGRVEVANALLQTKVPASFVAPAKGVEGPHDKPNAAIIPAHLAVKALVRLNAVNASVGFLGTENPDLALWAMRYMHDARAVDGLIAAYGKSKDQKFKDKILVTLARLYKKEDAYDASWWWGTRPDSHGPYYKGVVWESSPVIEKFLKAESVKAGATKKQFFADLNEKFRMEIASFNVAKKEVAVKEVKEKKVDLEKIKNQKGQVGKTSIEDIMLALAKIKGDPVKGKALFTKQGCFACHSLSKSETMKGPFMGQIGAIMNREQIAESILKPNASISQGFATVLISTKDKKSFMGFVTQETADKVVLRDIAGSVTTIKKANIAKRTEMGNSMMPAGLANSLTVEEFASLVAFLAKQK</sequence>
<dbReference type="EMBL" id="JBDJNQ010000001">
    <property type="protein sequence ID" value="MEN5376434.1"/>
    <property type="molecule type" value="Genomic_DNA"/>
</dbReference>
<reference evidence="6 7" key="1">
    <citation type="submission" date="2024-04" db="EMBL/GenBank/DDBJ databases">
        <title>WGS of bacteria from Torrens River.</title>
        <authorList>
            <person name="Wyrsch E.R."/>
            <person name="Drigo B."/>
        </authorList>
    </citation>
    <scope>NUCLEOTIDE SEQUENCE [LARGE SCALE GENOMIC DNA]</scope>
    <source>
        <strain evidence="6 7">TWI391</strain>
    </source>
</reference>
<dbReference type="InterPro" id="IPR036909">
    <property type="entry name" value="Cyt_c-like_dom_sf"/>
</dbReference>
<gene>
    <name evidence="6" type="ORF">ABE541_04085</name>
</gene>
<dbReference type="Proteomes" id="UP001409291">
    <property type="component" value="Unassembled WGS sequence"/>
</dbReference>
<evidence type="ECO:0000259" key="5">
    <source>
        <dbReference type="PROSITE" id="PS51007"/>
    </source>
</evidence>
<keyword evidence="3 4" id="KW-0408">Iron</keyword>
<comment type="caution">
    <text evidence="6">The sequence shown here is derived from an EMBL/GenBank/DDBJ whole genome shotgun (WGS) entry which is preliminary data.</text>
</comment>
<evidence type="ECO:0000256" key="2">
    <source>
        <dbReference type="ARBA" id="ARBA00022723"/>
    </source>
</evidence>
<keyword evidence="1 4" id="KW-0349">Heme</keyword>
<dbReference type="InterPro" id="IPR011041">
    <property type="entry name" value="Quinoprot_gluc/sorb_DH_b-prop"/>
</dbReference>
<dbReference type="SUPFAM" id="SSF48371">
    <property type="entry name" value="ARM repeat"/>
    <property type="match status" value="1"/>
</dbReference>
<dbReference type="Gene3D" id="2.120.10.30">
    <property type="entry name" value="TolB, C-terminal domain"/>
    <property type="match status" value="1"/>
</dbReference>
<dbReference type="InterPro" id="IPR055557">
    <property type="entry name" value="DUF7133"/>
</dbReference>
<keyword evidence="7" id="KW-1185">Reference proteome</keyword>
<dbReference type="PANTHER" id="PTHR33546:SF1">
    <property type="entry name" value="LARGE, MULTIFUNCTIONAL SECRETED PROTEIN"/>
    <property type="match status" value="1"/>
</dbReference>
<dbReference type="RefSeq" id="WP_346580684.1">
    <property type="nucleotide sequence ID" value="NZ_JBDJLH010000001.1"/>
</dbReference>
<dbReference type="Pfam" id="PF23500">
    <property type="entry name" value="DUF7133"/>
    <property type="match status" value="1"/>
</dbReference>
<organism evidence="6 7">
    <name type="scientific">Sphingobacterium kitahiroshimense</name>
    <dbReference type="NCBI Taxonomy" id="470446"/>
    <lineage>
        <taxon>Bacteria</taxon>
        <taxon>Pseudomonadati</taxon>
        <taxon>Bacteroidota</taxon>
        <taxon>Sphingobacteriia</taxon>
        <taxon>Sphingobacteriales</taxon>
        <taxon>Sphingobacteriaceae</taxon>
        <taxon>Sphingobacterium</taxon>
    </lineage>
</organism>
<dbReference type="InterPro" id="IPR013427">
    <property type="entry name" value="Haem-bd_dom_put"/>
</dbReference>
<evidence type="ECO:0000313" key="7">
    <source>
        <dbReference type="Proteomes" id="UP001409291"/>
    </source>
</evidence>
<protein>
    <recommendedName>
        <fullName evidence="5">Cytochrome c domain-containing protein</fullName>
    </recommendedName>
</protein>
<dbReference type="SUPFAM" id="SSF46626">
    <property type="entry name" value="Cytochrome c"/>
    <property type="match status" value="1"/>
</dbReference>
<dbReference type="NCBIfam" id="TIGR02603">
    <property type="entry name" value="CxxCH_TIGR02603"/>
    <property type="match status" value="1"/>
</dbReference>
<feature type="domain" description="Cytochrome c" evidence="5">
    <location>
        <begin position="758"/>
        <end position="893"/>
    </location>
</feature>
<evidence type="ECO:0000256" key="3">
    <source>
        <dbReference type="ARBA" id="ARBA00023004"/>
    </source>
</evidence>
<dbReference type="InterPro" id="IPR011042">
    <property type="entry name" value="6-blade_b-propeller_TolB-like"/>
</dbReference>